<evidence type="ECO:0000259" key="6">
    <source>
        <dbReference type="Pfam" id="PF01926"/>
    </source>
</evidence>
<dbReference type="InterPro" id="IPR025867">
    <property type="entry name" value="MnmE_helical"/>
</dbReference>
<dbReference type="NCBIfam" id="NF003661">
    <property type="entry name" value="PRK05291.1-3"/>
    <property type="match status" value="1"/>
</dbReference>
<organism evidence="9 10">
    <name type="scientific">Podospora didyma</name>
    <dbReference type="NCBI Taxonomy" id="330526"/>
    <lineage>
        <taxon>Eukaryota</taxon>
        <taxon>Fungi</taxon>
        <taxon>Dikarya</taxon>
        <taxon>Ascomycota</taxon>
        <taxon>Pezizomycotina</taxon>
        <taxon>Sordariomycetes</taxon>
        <taxon>Sordariomycetidae</taxon>
        <taxon>Sordariales</taxon>
        <taxon>Podosporaceae</taxon>
        <taxon>Podospora</taxon>
    </lineage>
</organism>
<dbReference type="Gene3D" id="3.30.1360.120">
    <property type="entry name" value="Probable tRNA modification gtpase trme, domain 1"/>
    <property type="match status" value="1"/>
</dbReference>
<dbReference type="SUPFAM" id="SSF103025">
    <property type="entry name" value="Folate-binding domain"/>
    <property type="match status" value="1"/>
</dbReference>
<dbReference type="InterPro" id="IPR027368">
    <property type="entry name" value="MnmE_dom2"/>
</dbReference>
<dbReference type="PANTHER" id="PTHR42714:SF2">
    <property type="entry name" value="TRNA MODIFICATION GTPASE GTPBP3, MITOCHONDRIAL"/>
    <property type="match status" value="1"/>
</dbReference>
<keyword evidence="4" id="KW-0547">Nucleotide-binding</keyword>
<feature type="domain" description="G" evidence="6">
    <location>
        <begin position="298"/>
        <end position="433"/>
    </location>
</feature>
<dbReference type="InterPro" id="IPR004520">
    <property type="entry name" value="GTPase_MnmE"/>
</dbReference>
<feature type="domain" description="MnmE helical" evidence="8">
    <location>
        <begin position="199"/>
        <end position="588"/>
    </location>
</feature>
<evidence type="ECO:0000259" key="8">
    <source>
        <dbReference type="Pfam" id="PF12631"/>
    </source>
</evidence>
<dbReference type="Proteomes" id="UP001285441">
    <property type="component" value="Unassembled WGS sequence"/>
</dbReference>
<comment type="similarity">
    <text evidence="2">Belongs to the TRAFAC class TrmE-Era-EngA-EngB-Septin-like GTPase superfamily. TrmE GTPase family.</text>
</comment>
<feature type="domain" description="GTP-binding protein TrmE N-terminal" evidence="7">
    <location>
        <begin position="71"/>
        <end position="196"/>
    </location>
</feature>
<accession>A0AAE0KKT8</accession>
<keyword evidence="10" id="KW-1185">Reference proteome</keyword>
<sequence length="591" mass="63035">MFRYALRRVATYQHPKCKTALVLSRRQGWPISRRGFHEFDPGVSDSGAVSSGGLQYAGCRVNAGPLPGGETIYALSSGAGRAGIAVIRISGPGCLDVYNGLCPTKPPPRPRYAGVRTLTSPDQAPDANNIVDSDALVLYFPGPKTVTGEDVLELHVHGGPATVKAVLAVIPKCRSREKIRYAEPGEFTKRAFMNGRLDLAQIESLGDTLAAETEQQRRAAVRGNSGFLGKTYEDWRQHLLLARGEIEALIDFSEDQHFDESPAELLSNVAQLVDGILGSIRLHKLGSQRRELLRNGIRIALLGPPNVGKSSLMNQIVGREASIVSAEAGTTRDIVEASLDIRGYLCAFADTAGIRTDGRAVNSEGYTTSGTIGAVEEEGIRRARRKALDSDVIIVLVSVEGAMAKGGGHRLSYDVETLQLAAGAQQCLVAINKSDVVDREALRILVEDFKTSVLGSVPGLHVAEPLAISCKAAAADAAGLADPGGIQALAEALVKSFSALTSLPGDMQHLLGVTERQRQLLVECQRHLEDFTSEARPCGIEGQEQHDADVVLAAEHLRLAANCLASITGRGDAGDVEEVLGVIFEKFCVGK</sequence>
<dbReference type="SUPFAM" id="SSF116878">
    <property type="entry name" value="TrmE connector domain"/>
    <property type="match status" value="1"/>
</dbReference>
<protein>
    <submittedName>
        <fullName evidence="9">Uncharacterized protein</fullName>
    </submittedName>
</protein>
<dbReference type="InterPro" id="IPR031168">
    <property type="entry name" value="G_TrmE"/>
</dbReference>
<reference evidence="9" key="1">
    <citation type="journal article" date="2023" name="Mol. Phylogenet. Evol.">
        <title>Genome-scale phylogeny and comparative genomics of the fungal order Sordariales.</title>
        <authorList>
            <person name="Hensen N."/>
            <person name="Bonometti L."/>
            <person name="Westerberg I."/>
            <person name="Brannstrom I.O."/>
            <person name="Guillou S."/>
            <person name="Cros-Aarteil S."/>
            <person name="Calhoun S."/>
            <person name="Haridas S."/>
            <person name="Kuo A."/>
            <person name="Mondo S."/>
            <person name="Pangilinan J."/>
            <person name="Riley R."/>
            <person name="LaButti K."/>
            <person name="Andreopoulos B."/>
            <person name="Lipzen A."/>
            <person name="Chen C."/>
            <person name="Yan M."/>
            <person name="Daum C."/>
            <person name="Ng V."/>
            <person name="Clum A."/>
            <person name="Steindorff A."/>
            <person name="Ohm R.A."/>
            <person name="Martin F."/>
            <person name="Silar P."/>
            <person name="Natvig D.O."/>
            <person name="Lalanne C."/>
            <person name="Gautier V."/>
            <person name="Ament-Velasquez S.L."/>
            <person name="Kruys A."/>
            <person name="Hutchinson M.I."/>
            <person name="Powell A.J."/>
            <person name="Barry K."/>
            <person name="Miller A.N."/>
            <person name="Grigoriev I.V."/>
            <person name="Debuchy R."/>
            <person name="Gladieux P."/>
            <person name="Hiltunen Thoren M."/>
            <person name="Johannesson H."/>
        </authorList>
    </citation>
    <scope>NUCLEOTIDE SEQUENCE</scope>
    <source>
        <strain evidence="9">CBS 232.78</strain>
    </source>
</reference>
<dbReference type="SUPFAM" id="SSF52540">
    <property type="entry name" value="P-loop containing nucleoside triphosphate hydrolases"/>
    <property type="match status" value="1"/>
</dbReference>
<evidence type="ECO:0000313" key="10">
    <source>
        <dbReference type="Proteomes" id="UP001285441"/>
    </source>
</evidence>
<dbReference type="AlphaFoldDB" id="A0AAE0KKT8"/>
<dbReference type="Gene3D" id="1.20.120.430">
    <property type="entry name" value="tRNA modification GTPase MnmE domain 2"/>
    <property type="match status" value="1"/>
</dbReference>
<dbReference type="Pfam" id="PF12631">
    <property type="entry name" value="MnmE_helical"/>
    <property type="match status" value="1"/>
</dbReference>
<evidence type="ECO:0000313" key="9">
    <source>
        <dbReference type="EMBL" id="KAK3378052.1"/>
    </source>
</evidence>
<dbReference type="GO" id="GO:0030488">
    <property type="term" value="P:tRNA methylation"/>
    <property type="evidence" value="ECO:0007669"/>
    <property type="project" value="TreeGrafter"/>
</dbReference>
<comment type="caution">
    <text evidence="9">The sequence shown here is derived from an EMBL/GenBank/DDBJ whole genome shotgun (WGS) entry which is preliminary data.</text>
</comment>
<dbReference type="GO" id="GO:0005525">
    <property type="term" value="F:GTP binding"/>
    <property type="evidence" value="ECO:0007669"/>
    <property type="project" value="UniProtKB-KW"/>
</dbReference>
<keyword evidence="3" id="KW-0819">tRNA processing</keyword>
<dbReference type="FunFam" id="3.30.1360.120:FF:000007">
    <property type="entry name" value="tRNA modification GTPase GTPBP3, mitochondrial"/>
    <property type="match status" value="1"/>
</dbReference>
<evidence type="ECO:0000256" key="4">
    <source>
        <dbReference type="ARBA" id="ARBA00022741"/>
    </source>
</evidence>
<proteinExistence type="inferred from homology"/>
<dbReference type="HAMAP" id="MF_00379">
    <property type="entry name" value="GTPase_MnmE"/>
    <property type="match status" value="1"/>
</dbReference>
<dbReference type="CDD" id="cd04164">
    <property type="entry name" value="trmE"/>
    <property type="match status" value="1"/>
</dbReference>
<dbReference type="InterPro" id="IPR018948">
    <property type="entry name" value="GTP-bd_TrmE_N"/>
</dbReference>
<dbReference type="GO" id="GO:0005739">
    <property type="term" value="C:mitochondrion"/>
    <property type="evidence" value="ECO:0007669"/>
    <property type="project" value="UniProtKB-SubCell"/>
</dbReference>
<dbReference type="CDD" id="cd14858">
    <property type="entry name" value="TrmE_N"/>
    <property type="match status" value="1"/>
</dbReference>
<evidence type="ECO:0000256" key="5">
    <source>
        <dbReference type="ARBA" id="ARBA00023134"/>
    </source>
</evidence>
<dbReference type="NCBIfam" id="TIGR00231">
    <property type="entry name" value="small_GTP"/>
    <property type="match status" value="1"/>
</dbReference>
<name>A0AAE0KKT8_9PEZI</name>
<dbReference type="PANTHER" id="PTHR42714">
    <property type="entry name" value="TRNA MODIFICATION GTPASE GTPBP3"/>
    <property type="match status" value="1"/>
</dbReference>
<dbReference type="GO" id="GO:0003924">
    <property type="term" value="F:GTPase activity"/>
    <property type="evidence" value="ECO:0007669"/>
    <property type="project" value="InterPro"/>
</dbReference>
<dbReference type="EMBL" id="JAULSW010000006">
    <property type="protein sequence ID" value="KAK3378052.1"/>
    <property type="molecule type" value="Genomic_DNA"/>
</dbReference>
<gene>
    <name evidence="9" type="ORF">B0H63DRAFT_234686</name>
</gene>
<keyword evidence="5" id="KW-0342">GTP-binding</keyword>
<dbReference type="InterPro" id="IPR027266">
    <property type="entry name" value="TrmE/GcvT-like"/>
</dbReference>
<evidence type="ECO:0000259" key="7">
    <source>
        <dbReference type="Pfam" id="PF10396"/>
    </source>
</evidence>
<comment type="subcellular location">
    <subcellularLocation>
        <location evidence="1">Mitochondrion</location>
    </subcellularLocation>
</comment>
<evidence type="ECO:0000256" key="2">
    <source>
        <dbReference type="ARBA" id="ARBA00011043"/>
    </source>
</evidence>
<dbReference type="InterPro" id="IPR006073">
    <property type="entry name" value="GTP-bd"/>
</dbReference>
<dbReference type="Pfam" id="PF10396">
    <property type="entry name" value="TrmE_N"/>
    <property type="match status" value="1"/>
</dbReference>
<dbReference type="Gene3D" id="3.40.50.300">
    <property type="entry name" value="P-loop containing nucleotide triphosphate hydrolases"/>
    <property type="match status" value="1"/>
</dbReference>
<evidence type="ECO:0000256" key="3">
    <source>
        <dbReference type="ARBA" id="ARBA00022694"/>
    </source>
</evidence>
<evidence type="ECO:0000256" key="1">
    <source>
        <dbReference type="ARBA" id="ARBA00004173"/>
    </source>
</evidence>
<dbReference type="InterPro" id="IPR027417">
    <property type="entry name" value="P-loop_NTPase"/>
</dbReference>
<reference evidence="9" key="2">
    <citation type="submission" date="2023-06" db="EMBL/GenBank/DDBJ databases">
        <authorList>
            <consortium name="Lawrence Berkeley National Laboratory"/>
            <person name="Haridas S."/>
            <person name="Hensen N."/>
            <person name="Bonometti L."/>
            <person name="Westerberg I."/>
            <person name="Brannstrom I.O."/>
            <person name="Guillou S."/>
            <person name="Cros-Aarteil S."/>
            <person name="Calhoun S."/>
            <person name="Kuo A."/>
            <person name="Mondo S."/>
            <person name="Pangilinan J."/>
            <person name="Riley R."/>
            <person name="LaButti K."/>
            <person name="Andreopoulos B."/>
            <person name="Lipzen A."/>
            <person name="Chen C."/>
            <person name="Yanf M."/>
            <person name="Daum C."/>
            <person name="Ng V."/>
            <person name="Clum A."/>
            <person name="Steindorff A."/>
            <person name="Ohm R."/>
            <person name="Martin F."/>
            <person name="Silar P."/>
            <person name="Natvig D."/>
            <person name="Lalanne C."/>
            <person name="Gautier V."/>
            <person name="Ament-velasquez S.L."/>
            <person name="Kruys A."/>
            <person name="Hutchinson M.I."/>
            <person name="Powell A.J."/>
            <person name="Barry K."/>
            <person name="Miller A.N."/>
            <person name="Grigoriev I.V."/>
            <person name="Debuchy R."/>
            <person name="Gladieux P."/>
            <person name="Thoren M.H."/>
            <person name="Johannesson H."/>
        </authorList>
    </citation>
    <scope>NUCLEOTIDE SEQUENCE</scope>
    <source>
        <strain evidence="9">CBS 232.78</strain>
    </source>
</reference>
<dbReference type="GO" id="GO:0002098">
    <property type="term" value="P:tRNA wobble uridine modification"/>
    <property type="evidence" value="ECO:0007669"/>
    <property type="project" value="TreeGrafter"/>
</dbReference>
<dbReference type="InterPro" id="IPR005225">
    <property type="entry name" value="Small_GTP-bd"/>
</dbReference>
<dbReference type="Pfam" id="PF01926">
    <property type="entry name" value="MMR_HSR1"/>
    <property type="match status" value="1"/>
</dbReference>